<feature type="non-terminal residue" evidence="1">
    <location>
        <position position="1"/>
    </location>
</feature>
<dbReference type="AlphaFoldDB" id="A0A9X3CTD2"/>
<dbReference type="Proteomes" id="UP001155587">
    <property type="component" value="Unassembled WGS sequence"/>
</dbReference>
<dbReference type="EMBL" id="JAKRRY010000162">
    <property type="protein sequence ID" value="MCW8349391.1"/>
    <property type="molecule type" value="Genomic_DNA"/>
</dbReference>
<keyword evidence="2" id="KW-1185">Reference proteome</keyword>
<proteinExistence type="predicted"/>
<evidence type="ECO:0008006" key="3">
    <source>
        <dbReference type="Google" id="ProtNLM"/>
    </source>
</evidence>
<protein>
    <recommendedName>
        <fullName evidence="3">Type I restriction endonuclease subunit M</fullName>
    </recommendedName>
</protein>
<gene>
    <name evidence="1" type="ORF">MD535_25810</name>
</gene>
<evidence type="ECO:0000313" key="2">
    <source>
        <dbReference type="Proteomes" id="UP001155587"/>
    </source>
</evidence>
<organism evidence="1 2">
    <name type="scientific">Vibrio qingdaonensis</name>
    <dbReference type="NCBI Taxonomy" id="2829491"/>
    <lineage>
        <taxon>Bacteria</taxon>
        <taxon>Pseudomonadati</taxon>
        <taxon>Pseudomonadota</taxon>
        <taxon>Gammaproteobacteria</taxon>
        <taxon>Vibrionales</taxon>
        <taxon>Vibrionaceae</taxon>
        <taxon>Vibrio</taxon>
    </lineage>
</organism>
<name>A0A9X3CTD2_9VIBR</name>
<comment type="caution">
    <text evidence="1">The sequence shown here is derived from an EMBL/GenBank/DDBJ whole genome shotgun (WGS) entry which is preliminary data.</text>
</comment>
<accession>A0A9X3CTD2</accession>
<evidence type="ECO:0000313" key="1">
    <source>
        <dbReference type="EMBL" id="MCW8349391.1"/>
    </source>
</evidence>
<sequence length="117" mass="13371">KGKNYVCTAVPFDLGKVVCTQGIAELLNNNIGVNLSIYLHRHQNGDWGNVCVEDKLTNDEATKTCERVLSSYTICNEQVWIITERDRSCTTIYSLMNIDDVNSRDIMEFLWTPFFSL</sequence>
<reference evidence="1" key="1">
    <citation type="submission" date="2022-02" db="EMBL/GenBank/DDBJ databases">
        <title>Vibrio sp. nov, a new bacterium isolated from seawater.</title>
        <authorList>
            <person name="Yuan Y."/>
        </authorList>
    </citation>
    <scope>NUCLEOTIDE SEQUENCE</scope>
    <source>
        <strain evidence="1">ZSDZ65</strain>
    </source>
</reference>